<dbReference type="Pfam" id="PF02190">
    <property type="entry name" value="LON_substr_bdg"/>
    <property type="match status" value="1"/>
</dbReference>
<reference evidence="2 3" key="1">
    <citation type="submission" date="2020-04" db="EMBL/GenBank/DDBJ databases">
        <title>Ferrimonas sp. S7 isolated from sea water.</title>
        <authorList>
            <person name="Bae S.S."/>
            <person name="Baek K."/>
        </authorList>
    </citation>
    <scope>NUCLEOTIDE SEQUENCE [LARGE SCALE GENOMIC DNA]</scope>
    <source>
        <strain evidence="2 3">S7</strain>
    </source>
</reference>
<keyword evidence="3" id="KW-1185">Reference proteome</keyword>
<dbReference type="InterPro" id="IPR046336">
    <property type="entry name" value="Lon_prtase_N_sf"/>
</dbReference>
<accession>A0A6H1UHN7</accession>
<dbReference type="SMART" id="SM00464">
    <property type="entry name" value="LON"/>
    <property type="match status" value="1"/>
</dbReference>
<gene>
    <name evidence="2" type="ORF">HER31_17925</name>
</gene>
<dbReference type="GO" id="GO:0008233">
    <property type="term" value="F:peptidase activity"/>
    <property type="evidence" value="ECO:0007669"/>
    <property type="project" value="UniProtKB-KW"/>
</dbReference>
<dbReference type="SUPFAM" id="SSF88697">
    <property type="entry name" value="PUA domain-like"/>
    <property type="match status" value="1"/>
</dbReference>
<protein>
    <submittedName>
        <fullName evidence="2">ATP-dependent protease</fullName>
    </submittedName>
</protein>
<dbReference type="Proteomes" id="UP000501602">
    <property type="component" value="Chromosome"/>
</dbReference>
<feature type="domain" description="Lon N-terminal" evidence="1">
    <location>
        <begin position="6"/>
        <end position="190"/>
    </location>
</feature>
<dbReference type="InterPro" id="IPR003111">
    <property type="entry name" value="Lon_prtase_N"/>
</dbReference>
<keyword evidence="2" id="KW-0378">Hydrolase</keyword>
<dbReference type="EMBL" id="CP051180">
    <property type="protein sequence ID" value="QIZ78617.1"/>
    <property type="molecule type" value="Genomic_DNA"/>
</dbReference>
<dbReference type="InterPro" id="IPR015947">
    <property type="entry name" value="PUA-like_sf"/>
</dbReference>
<evidence type="ECO:0000313" key="2">
    <source>
        <dbReference type="EMBL" id="QIZ78617.1"/>
    </source>
</evidence>
<dbReference type="Gene3D" id="1.10.4060.10">
    <property type="entry name" value="BPP1347 like domain"/>
    <property type="match status" value="1"/>
</dbReference>
<dbReference type="KEGG" id="fes:HER31_17925"/>
<name>A0A6H1UHN7_9GAMM</name>
<dbReference type="RefSeq" id="WP_168662750.1">
    <property type="nucleotide sequence ID" value="NZ_CP051180.1"/>
</dbReference>
<dbReference type="Gene3D" id="2.30.130.40">
    <property type="entry name" value="LON domain-like"/>
    <property type="match status" value="1"/>
</dbReference>
<dbReference type="AlphaFoldDB" id="A0A6H1UHN7"/>
<keyword evidence="2" id="KW-0645">Protease</keyword>
<evidence type="ECO:0000259" key="1">
    <source>
        <dbReference type="SMART" id="SM00464"/>
    </source>
</evidence>
<dbReference type="GO" id="GO:0006508">
    <property type="term" value="P:proteolysis"/>
    <property type="evidence" value="ECO:0007669"/>
    <property type="project" value="UniProtKB-KW"/>
</dbReference>
<evidence type="ECO:0000313" key="3">
    <source>
        <dbReference type="Proteomes" id="UP000501602"/>
    </source>
</evidence>
<proteinExistence type="predicted"/>
<organism evidence="2 3">
    <name type="scientific">Ferrimonas lipolytica</name>
    <dbReference type="NCBI Taxonomy" id="2724191"/>
    <lineage>
        <taxon>Bacteria</taxon>
        <taxon>Pseudomonadati</taxon>
        <taxon>Pseudomonadota</taxon>
        <taxon>Gammaproteobacteria</taxon>
        <taxon>Alteromonadales</taxon>
        <taxon>Ferrimonadaceae</taxon>
        <taxon>Ferrimonas</taxon>
    </lineage>
</organism>
<sequence length="196" mass="22390">MKRIDATLLPIDTPVLPQGRKELRLATPGQLRMLAQCLKDPNQWLVVCMNREEEGDLPCYPVATQVRVVDFSSLDDGTLSVVVEGQQKVRISEVWAEADGVWMGKVLPMLNWPSRPIEQPFSMVVAALERLYQQEPSLGQMYPERELSDACWVCQRWLEILPLVEQDKQMLMDQPDCSKTMHYVLQLILNHQSGAN</sequence>